<dbReference type="GO" id="GO:0006351">
    <property type="term" value="P:DNA-templated transcription"/>
    <property type="evidence" value="ECO:0007669"/>
    <property type="project" value="TreeGrafter"/>
</dbReference>
<keyword evidence="4" id="KW-0804">Transcription</keyword>
<dbReference type="CDD" id="cd08432">
    <property type="entry name" value="PBP2_GcdR_TrpI_HvrB_AmpR_like"/>
    <property type="match status" value="1"/>
</dbReference>
<dbReference type="FunFam" id="1.10.10.10:FF:000001">
    <property type="entry name" value="LysR family transcriptional regulator"/>
    <property type="match status" value="1"/>
</dbReference>
<dbReference type="RefSeq" id="WP_160775247.1">
    <property type="nucleotide sequence ID" value="NZ_WUMV01000003.1"/>
</dbReference>
<accession>A0A7X3LTX6</accession>
<keyword evidence="7" id="KW-1185">Reference proteome</keyword>
<dbReference type="Pfam" id="PF03466">
    <property type="entry name" value="LysR_substrate"/>
    <property type="match status" value="1"/>
</dbReference>
<reference evidence="6 7" key="1">
    <citation type="submission" date="2019-12" db="EMBL/GenBank/DDBJ databases">
        <authorList>
            <person name="Li M."/>
        </authorList>
    </citation>
    <scope>NUCLEOTIDE SEQUENCE [LARGE SCALE GENOMIC DNA]</scope>
    <source>
        <strain evidence="6 7">GBMRC 2046</strain>
    </source>
</reference>
<dbReference type="GO" id="GO:0003700">
    <property type="term" value="F:DNA-binding transcription factor activity"/>
    <property type="evidence" value="ECO:0007669"/>
    <property type="project" value="InterPro"/>
</dbReference>
<name>A0A7X3LTX6_9HYPH</name>
<organism evidence="6 7">
    <name type="scientific">Stappia sediminis</name>
    <dbReference type="NCBI Taxonomy" id="2692190"/>
    <lineage>
        <taxon>Bacteria</taxon>
        <taxon>Pseudomonadati</taxon>
        <taxon>Pseudomonadota</taxon>
        <taxon>Alphaproteobacteria</taxon>
        <taxon>Hyphomicrobiales</taxon>
        <taxon>Stappiaceae</taxon>
        <taxon>Stappia</taxon>
    </lineage>
</organism>
<dbReference type="Gene3D" id="1.10.10.10">
    <property type="entry name" value="Winged helix-like DNA-binding domain superfamily/Winged helix DNA-binding domain"/>
    <property type="match status" value="1"/>
</dbReference>
<evidence type="ECO:0000259" key="5">
    <source>
        <dbReference type="PROSITE" id="PS50931"/>
    </source>
</evidence>
<dbReference type="InterPro" id="IPR058163">
    <property type="entry name" value="LysR-type_TF_proteobact-type"/>
</dbReference>
<dbReference type="PANTHER" id="PTHR30537:SF74">
    <property type="entry name" value="HTH-TYPE TRANSCRIPTIONAL REGULATOR TRPI"/>
    <property type="match status" value="1"/>
</dbReference>
<evidence type="ECO:0000313" key="6">
    <source>
        <dbReference type="EMBL" id="MXN65019.1"/>
    </source>
</evidence>
<dbReference type="InterPro" id="IPR005119">
    <property type="entry name" value="LysR_subst-bd"/>
</dbReference>
<dbReference type="Proteomes" id="UP000433101">
    <property type="component" value="Unassembled WGS sequence"/>
</dbReference>
<dbReference type="PRINTS" id="PR00039">
    <property type="entry name" value="HTHLYSR"/>
</dbReference>
<dbReference type="GO" id="GO:0043565">
    <property type="term" value="F:sequence-specific DNA binding"/>
    <property type="evidence" value="ECO:0007669"/>
    <property type="project" value="TreeGrafter"/>
</dbReference>
<dbReference type="SUPFAM" id="SSF53850">
    <property type="entry name" value="Periplasmic binding protein-like II"/>
    <property type="match status" value="1"/>
</dbReference>
<dbReference type="EMBL" id="WUMV01000003">
    <property type="protein sequence ID" value="MXN65019.1"/>
    <property type="molecule type" value="Genomic_DNA"/>
</dbReference>
<keyword evidence="2" id="KW-0805">Transcription regulation</keyword>
<keyword evidence="3" id="KW-0238">DNA-binding</keyword>
<dbReference type="SUPFAM" id="SSF46785">
    <property type="entry name" value="Winged helix' DNA-binding domain"/>
    <property type="match status" value="1"/>
</dbReference>
<protein>
    <submittedName>
        <fullName evidence="6">LysR family transcriptional regulator</fullName>
    </submittedName>
</protein>
<dbReference type="PROSITE" id="PS50931">
    <property type="entry name" value="HTH_LYSR"/>
    <property type="match status" value="1"/>
</dbReference>
<comment type="caution">
    <text evidence="6">The sequence shown here is derived from an EMBL/GenBank/DDBJ whole genome shotgun (WGS) entry which is preliminary data.</text>
</comment>
<proteinExistence type="inferred from homology"/>
<dbReference type="InterPro" id="IPR000847">
    <property type="entry name" value="LysR_HTH_N"/>
</dbReference>
<comment type="similarity">
    <text evidence="1">Belongs to the LysR transcriptional regulatory family.</text>
</comment>
<sequence>MKSLRHLLPSPSALIAFEAAARHASFTRAGEELAMSQAAVSLAVKSLEESLGVRLFHRRHRHVELTEAGARFYSDVSLGLGHIRKSAEELRALGSEGHVTLSASTAFASFWMLPRLAKFREDLPDIDLRIQTSDRDIDIVAENIPLGIRSAPVGIFHSYEAEVLAPERIEPVASPSYVARNGMPAGAEELLGHRLIHLEEPYRPCTDWADWFTDSGLPRPSLASGLLINDYVLVIQAVMEGQGVALGWKHLTDRLIDAGLLLRVSDHVLETEQPFQLVWPKFATLNKPAALVRDWLLSQKSA</sequence>
<evidence type="ECO:0000256" key="4">
    <source>
        <dbReference type="ARBA" id="ARBA00023163"/>
    </source>
</evidence>
<feature type="domain" description="HTH lysR-type" evidence="5">
    <location>
        <begin position="9"/>
        <end position="66"/>
    </location>
</feature>
<gene>
    <name evidence="6" type="ORF">GR183_08885</name>
</gene>
<dbReference type="InterPro" id="IPR036390">
    <property type="entry name" value="WH_DNA-bd_sf"/>
</dbReference>
<evidence type="ECO:0000313" key="7">
    <source>
        <dbReference type="Proteomes" id="UP000433101"/>
    </source>
</evidence>
<dbReference type="InterPro" id="IPR036388">
    <property type="entry name" value="WH-like_DNA-bd_sf"/>
</dbReference>
<dbReference type="Pfam" id="PF00126">
    <property type="entry name" value="HTH_1"/>
    <property type="match status" value="1"/>
</dbReference>
<dbReference type="Gene3D" id="3.40.190.10">
    <property type="entry name" value="Periplasmic binding protein-like II"/>
    <property type="match status" value="2"/>
</dbReference>
<dbReference type="PANTHER" id="PTHR30537">
    <property type="entry name" value="HTH-TYPE TRANSCRIPTIONAL REGULATOR"/>
    <property type="match status" value="1"/>
</dbReference>
<evidence type="ECO:0000256" key="1">
    <source>
        <dbReference type="ARBA" id="ARBA00009437"/>
    </source>
</evidence>
<dbReference type="AlphaFoldDB" id="A0A7X3LTX6"/>
<evidence type="ECO:0000256" key="3">
    <source>
        <dbReference type="ARBA" id="ARBA00023125"/>
    </source>
</evidence>
<evidence type="ECO:0000256" key="2">
    <source>
        <dbReference type="ARBA" id="ARBA00023015"/>
    </source>
</evidence>